<dbReference type="Proteomes" id="UP000569914">
    <property type="component" value="Unassembled WGS sequence"/>
</dbReference>
<comment type="caution">
    <text evidence="2">The sequence shown here is derived from an EMBL/GenBank/DDBJ whole genome shotgun (WGS) entry which is preliminary data.</text>
</comment>
<keyword evidence="1" id="KW-1133">Transmembrane helix</keyword>
<evidence type="ECO:0000313" key="3">
    <source>
        <dbReference type="Proteomes" id="UP000569914"/>
    </source>
</evidence>
<accession>A0A7Y9LAV7</accession>
<sequence>MMTTASDSDTTSQAAGPMSWVLASLLAFIAIMPLMTLGLAVPPQLIVPVAVLAGALLAALAATWVRNIFTAGTSSRVLVVVGTTAALSVLVAAIVFLGIMLVPVPILVHLPIAALFLGGIATWAAWRFRSAGRHLVRDLLLSLGLLAAGAAVIMSALYGGCMIITCSAYSGPIE</sequence>
<dbReference type="AlphaFoldDB" id="A0A7Y9LAV7"/>
<feature type="transmembrane region" description="Helical" evidence="1">
    <location>
        <begin position="138"/>
        <end position="158"/>
    </location>
</feature>
<feature type="transmembrane region" description="Helical" evidence="1">
    <location>
        <begin position="20"/>
        <end position="39"/>
    </location>
</feature>
<feature type="transmembrane region" description="Helical" evidence="1">
    <location>
        <begin position="77"/>
        <end position="100"/>
    </location>
</feature>
<name>A0A7Y9LAV7_9ACTN</name>
<organism evidence="2 3">
    <name type="scientific">Microlunatus parietis</name>
    <dbReference type="NCBI Taxonomy" id="682979"/>
    <lineage>
        <taxon>Bacteria</taxon>
        <taxon>Bacillati</taxon>
        <taxon>Actinomycetota</taxon>
        <taxon>Actinomycetes</taxon>
        <taxon>Propionibacteriales</taxon>
        <taxon>Propionibacteriaceae</taxon>
        <taxon>Microlunatus</taxon>
    </lineage>
</organism>
<keyword evidence="3" id="KW-1185">Reference proteome</keyword>
<reference evidence="2 3" key="1">
    <citation type="submission" date="2020-07" db="EMBL/GenBank/DDBJ databases">
        <title>Sequencing the genomes of 1000 actinobacteria strains.</title>
        <authorList>
            <person name="Klenk H.-P."/>
        </authorList>
    </citation>
    <scope>NUCLEOTIDE SEQUENCE [LARGE SCALE GENOMIC DNA]</scope>
    <source>
        <strain evidence="2 3">DSM 22083</strain>
    </source>
</reference>
<feature type="transmembrane region" description="Helical" evidence="1">
    <location>
        <begin position="106"/>
        <end position="126"/>
    </location>
</feature>
<evidence type="ECO:0000256" key="1">
    <source>
        <dbReference type="SAM" id="Phobius"/>
    </source>
</evidence>
<keyword evidence="1" id="KW-0812">Transmembrane</keyword>
<gene>
    <name evidence="2" type="ORF">BKA15_000480</name>
</gene>
<feature type="transmembrane region" description="Helical" evidence="1">
    <location>
        <begin position="45"/>
        <end position="65"/>
    </location>
</feature>
<protein>
    <submittedName>
        <fullName evidence="2">Uncharacterized protein</fullName>
    </submittedName>
</protein>
<evidence type="ECO:0000313" key="2">
    <source>
        <dbReference type="EMBL" id="NYE69151.1"/>
    </source>
</evidence>
<keyword evidence="1" id="KW-0472">Membrane</keyword>
<dbReference type="EMBL" id="JACCBU010000001">
    <property type="protein sequence ID" value="NYE69151.1"/>
    <property type="molecule type" value="Genomic_DNA"/>
</dbReference>
<proteinExistence type="predicted"/>